<protein>
    <submittedName>
        <fullName evidence="1">7266_t:CDS:1</fullName>
    </submittedName>
</protein>
<dbReference type="Proteomes" id="UP000789860">
    <property type="component" value="Unassembled WGS sequence"/>
</dbReference>
<reference evidence="1" key="1">
    <citation type="submission" date="2021-06" db="EMBL/GenBank/DDBJ databases">
        <authorList>
            <person name="Kallberg Y."/>
            <person name="Tangrot J."/>
            <person name="Rosling A."/>
        </authorList>
    </citation>
    <scope>NUCLEOTIDE SEQUENCE</scope>
    <source>
        <strain evidence="1">AU212A</strain>
    </source>
</reference>
<proteinExistence type="predicted"/>
<dbReference type="EMBL" id="CAJVPM010001008">
    <property type="protein sequence ID" value="CAG8457433.1"/>
    <property type="molecule type" value="Genomic_DNA"/>
</dbReference>
<keyword evidence="2" id="KW-1185">Reference proteome</keyword>
<sequence length="308" mass="36020">MITNLLSQRNFTSGRHFLNSDFLKFFDYRIEMYNLGRKCTTWAGFANYYPICPFKTPLTLLQTFSRSVVALQYGTRAFYTHLPTQYSYQNRSKKSRLKQRINQRQRPRSRQSPNSNLSNNISDSISQIQLPMFDYLQKTNYHENSDLSLHEIGHCLNVQPSFHQQNSNNPMFNNNYQSLHEYKLPPDVYVDMLTFGHNQINMPLNIVDHNMMENNINPTMATTTTSDYDHIHNFINTVPLNVNTSFLSSPSDLLYPPNNYVFIDEPTTDLSQVISSDSQQIHFNKVASINNDFQMFNYDSSYENIHLI</sequence>
<evidence type="ECO:0000313" key="1">
    <source>
        <dbReference type="EMBL" id="CAG8457433.1"/>
    </source>
</evidence>
<comment type="caution">
    <text evidence="1">The sequence shown here is derived from an EMBL/GenBank/DDBJ whole genome shotgun (WGS) entry which is preliminary data.</text>
</comment>
<accession>A0ACA9K7T9</accession>
<name>A0ACA9K7T9_9GLOM</name>
<evidence type="ECO:0000313" key="2">
    <source>
        <dbReference type="Proteomes" id="UP000789860"/>
    </source>
</evidence>
<gene>
    <name evidence="1" type="ORF">SCALOS_LOCUS1464</name>
</gene>
<organism evidence="1 2">
    <name type="scientific">Scutellospora calospora</name>
    <dbReference type="NCBI Taxonomy" id="85575"/>
    <lineage>
        <taxon>Eukaryota</taxon>
        <taxon>Fungi</taxon>
        <taxon>Fungi incertae sedis</taxon>
        <taxon>Mucoromycota</taxon>
        <taxon>Glomeromycotina</taxon>
        <taxon>Glomeromycetes</taxon>
        <taxon>Diversisporales</taxon>
        <taxon>Gigasporaceae</taxon>
        <taxon>Scutellospora</taxon>
    </lineage>
</organism>